<name>A0A8X6RS73_TRICX</name>
<evidence type="ECO:0000313" key="3">
    <source>
        <dbReference type="Proteomes" id="UP000887159"/>
    </source>
</evidence>
<evidence type="ECO:0000313" key="2">
    <source>
        <dbReference type="EMBL" id="GFX96576.1"/>
    </source>
</evidence>
<dbReference type="InterPro" id="IPR049012">
    <property type="entry name" value="Mutator_transp_dom"/>
</dbReference>
<protein>
    <recommendedName>
        <fullName evidence="1">Mutator-like transposase domain-containing protein</fullName>
    </recommendedName>
</protein>
<feature type="domain" description="Mutator-like transposase" evidence="1">
    <location>
        <begin position="58"/>
        <end position="205"/>
    </location>
</feature>
<dbReference type="Pfam" id="PF20700">
    <property type="entry name" value="Mutator"/>
    <property type="match status" value="1"/>
</dbReference>
<sequence length="267" mass="30147">MPRLKRRNHSAQMNNKRCCSDSVNTCVTEENIFDPNIRIKQLLSTEKTGHSEMGNFIIVNFKQISKMFMKLKCPDCYKQTLKLALGNKVGFSYVLNLTCSSCAENVCAIETSNERQGNTVPDINLRIAQAFSNIGKGYSAIEKFCMAVNVSPFSSRTYSKCIKLLHTAYGIAAETLQSEVHREVRKAYEAPTDVPVVDISVSFDGYVIDFEVMCKVCRNCSVAKRELGESSAEYDIWFEGRRKDCDVNHYGSSTSMEMEAALILWER</sequence>
<accession>A0A8X6RS73</accession>
<reference evidence="2" key="1">
    <citation type="submission" date="2020-08" db="EMBL/GenBank/DDBJ databases">
        <title>Multicomponent nature underlies the extraordinary mechanical properties of spider dragline silk.</title>
        <authorList>
            <person name="Kono N."/>
            <person name="Nakamura H."/>
            <person name="Mori M."/>
            <person name="Yoshida Y."/>
            <person name="Ohtoshi R."/>
            <person name="Malay A.D."/>
            <person name="Moran D.A.P."/>
            <person name="Tomita M."/>
            <person name="Numata K."/>
            <person name="Arakawa K."/>
        </authorList>
    </citation>
    <scope>NUCLEOTIDE SEQUENCE</scope>
</reference>
<evidence type="ECO:0000259" key="1">
    <source>
        <dbReference type="Pfam" id="PF20700"/>
    </source>
</evidence>
<dbReference type="EMBL" id="BMAU01021192">
    <property type="protein sequence ID" value="GFX96576.1"/>
    <property type="molecule type" value="Genomic_DNA"/>
</dbReference>
<proteinExistence type="predicted"/>
<keyword evidence="3" id="KW-1185">Reference proteome</keyword>
<comment type="caution">
    <text evidence="2">The sequence shown here is derived from an EMBL/GenBank/DDBJ whole genome shotgun (WGS) entry which is preliminary data.</text>
</comment>
<dbReference type="AlphaFoldDB" id="A0A8X6RS73"/>
<dbReference type="Proteomes" id="UP000887159">
    <property type="component" value="Unassembled WGS sequence"/>
</dbReference>
<gene>
    <name evidence="2" type="primary">AVEN_159280_1</name>
    <name evidence="2" type="ORF">TNCV_1442501</name>
</gene>
<organism evidence="2 3">
    <name type="scientific">Trichonephila clavipes</name>
    <name type="common">Golden silk orbweaver</name>
    <name type="synonym">Nephila clavipes</name>
    <dbReference type="NCBI Taxonomy" id="2585209"/>
    <lineage>
        <taxon>Eukaryota</taxon>
        <taxon>Metazoa</taxon>
        <taxon>Ecdysozoa</taxon>
        <taxon>Arthropoda</taxon>
        <taxon>Chelicerata</taxon>
        <taxon>Arachnida</taxon>
        <taxon>Araneae</taxon>
        <taxon>Araneomorphae</taxon>
        <taxon>Entelegynae</taxon>
        <taxon>Araneoidea</taxon>
        <taxon>Nephilidae</taxon>
        <taxon>Trichonephila</taxon>
    </lineage>
</organism>